<reference evidence="1" key="1">
    <citation type="submission" date="2023-04" db="EMBL/GenBank/DDBJ databases">
        <title>Draft Genome sequencing of Naganishia species isolated from polar environments using Oxford Nanopore Technology.</title>
        <authorList>
            <person name="Leo P."/>
            <person name="Venkateswaran K."/>
        </authorList>
    </citation>
    <scope>NUCLEOTIDE SEQUENCE</scope>
    <source>
        <strain evidence="1">MNA-CCFEE 5261</strain>
    </source>
</reference>
<dbReference type="Proteomes" id="UP001241377">
    <property type="component" value="Unassembled WGS sequence"/>
</dbReference>
<proteinExistence type="predicted"/>
<evidence type="ECO:0000313" key="2">
    <source>
        <dbReference type="Proteomes" id="UP001241377"/>
    </source>
</evidence>
<organism evidence="1 2">
    <name type="scientific">Naganishia cerealis</name>
    <dbReference type="NCBI Taxonomy" id="610337"/>
    <lineage>
        <taxon>Eukaryota</taxon>
        <taxon>Fungi</taxon>
        <taxon>Dikarya</taxon>
        <taxon>Basidiomycota</taxon>
        <taxon>Agaricomycotina</taxon>
        <taxon>Tremellomycetes</taxon>
        <taxon>Filobasidiales</taxon>
        <taxon>Filobasidiaceae</taxon>
        <taxon>Naganishia</taxon>
    </lineage>
</organism>
<dbReference type="EMBL" id="JASBWR010000045">
    <property type="protein sequence ID" value="KAJ9103538.1"/>
    <property type="molecule type" value="Genomic_DNA"/>
</dbReference>
<protein>
    <submittedName>
        <fullName evidence="1">Uncharacterized protein</fullName>
    </submittedName>
</protein>
<keyword evidence="2" id="KW-1185">Reference proteome</keyword>
<accession>A0ACC2VVU2</accession>
<name>A0ACC2VVU2_9TREE</name>
<comment type="caution">
    <text evidence="1">The sequence shown here is derived from an EMBL/GenBank/DDBJ whole genome shotgun (WGS) entry which is preliminary data.</text>
</comment>
<evidence type="ECO:0000313" key="1">
    <source>
        <dbReference type="EMBL" id="KAJ9103538.1"/>
    </source>
</evidence>
<gene>
    <name evidence="1" type="ORF">QFC19_004306</name>
</gene>
<sequence>MHSHHSHSGTYVSHAQDELDDVVARAHELGFSTFCLTEHMPRLNSKFMYPEETEKSMSIEDLQKIFSQYLEHAARLKAEYANRGLDILVGFEVEGIDSAHIDHACNLLPLVDMCVGSVHFVNEIPIDFSQDLWLEARDLLPEKTTRALNFEYYKLQRQVLEKVKPTIVGHFDLIRLFEPQEIDPTTGKHLSQVCIETDWPEVWDLIVGNIVFAKSYGALFELNSAAFRKGWNSPYPKKDVCRAIIEYGDARFCLSDDSHAVSQVGLNYNKLLDFIKFLGLQKIYFLLAQNSSTAINCLLTHNLEKNWSPYSQ</sequence>